<protein>
    <recommendedName>
        <fullName evidence="6">Succinylglutamate desuccinylase/Aspartoacylase catalytic domain-containing protein</fullName>
    </recommendedName>
</protein>
<proteinExistence type="predicted"/>
<evidence type="ECO:0000313" key="7">
    <source>
        <dbReference type="EMBL" id="KPI36364.1"/>
    </source>
</evidence>
<dbReference type="SUPFAM" id="SSF53187">
    <property type="entry name" value="Zn-dependent exopeptidases"/>
    <property type="match status" value="1"/>
</dbReference>
<evidence type="ECO:0000256" key="1">
    <source>
        <dbReference type="ARBA" id="ARBA00001947"/>
    </source>
</evidence>
<sequence>MRTPSRLAAAAAGVLAVATLTTAEAPTTGDIYQGYPVLDLSSPLDLSSVPANTISRYYINAATGQGNIPYYLPVLIARGSNSSLDSGKKLSLSSSIHGDELNGIPVVHRVFSYLNSSGVVASGDFNGTVIGLPQQNPNGNFHNARQLWSPGNSGTYVNLNRILPGIDPFGESAAEEVPSITDAHVGSVWYGLWGNTSNVDVAVDLHTLSSGANGPIWAYADYRAEYVQRLAELAQPDIIKIDPGEPGSVETTFVDYGIPAITLEIGPAKRWNNDLIDRAEEFVYRLMADLSILPNSTAPEIDLSETYKGTNFSSVVVSQTGWVNMTVSVLDDVEEGQQLAVVYDWFGDEVESVTAPVRGGFCRHRWIPPWK</sequence>
<keyword evidence="5" id="KW-0732">Signal</keyword>
<evidence type="ECO:0000313" key="8">
    <source>
        <dbReference type="Proteomes" id="UP000038010"/>
    </source>
</evidence>
<evidence type="ECO:0000259" key="6">
    <source>
        <dbReference type="Pfam" id="PF24827"/>
    </source>
</evidence>
<dbReference type="EMBL" id="LFJN01000032">
    <property type="protein sequence ID" value="KPI36364.1"/>
    <property type="molecule type" value="Genomic_DNA"/>
</dbReference>
<dbReference type="GeneID" id="28739580"/>
<evidence type="ECO:0000256" key="4">
    <source>
        <dbReference type="ARBA" id="ARBA00022833"/>
    </source>
</evidence>
<keyword evidence="4" id="KW-0862">Zinc</keyword>
<keyword evidence="3" id="KW-0378">Hydrolase</keyword>
<dbReference type="GO" id="GO:0016788">
    <property type="term" value="F:hydrolase activity, acting on ester bonds"/>
    <property type="evidence" value="ECO:0007669"/>
    <property type="project" value="InterPro"/>
</dbReference>
<dbReference type="VEuPathDB" id="FungiDB:AB675_7340"/>
<dbReference type="Proteomes" id="UP000038010">
    <property type="component" value="Unassembled WGS sequence"/>
</dbReference>
<keyword evidence="2" id="KW-0479">Metal-binding</keyword>
<dbReference type="OrthoDB" id="5588846at2759"/>
<gene>
    <name evidence="7" type="ORF">AB675_7340</name>
</gene>
<feature type="chain" id="PRO_5005872830" description="Succinylglutamate desuccinylase/Aspartoacylase catalytic domain-containing protein" evidence="5">
    <location>
        <begin position="24"/>
        <end position="371"/>
    </location>
</feature>
<dbReference type="Pfam" id="PF24827">
    <property type="entry name" value="AstE_AspA_cat"/>
    <property type="match status" value="1"/>
</dbReference>
<dbReference type="GO" id="GO:0046872">
    <property type="term" value="F:metal ion binding"/>
    <property type="evidence" value="ECO:0007669"/>
    <property type="project" value="UniProtKB-KW"/>
</dbReference>
<comment type="cofactor">
    <cofactor evidence="1">
        <name>Zn(2+)</name>
        <dbReference type="ChEBI" id="CHEBI:29105"/>
    </cofactor>
</comment>
<evidence type="ECO:0000256" key="5">
    <source>
        <dbReference type="SAM" id="SignalP"/>
    </source>
</evidence>
<feature type="signal peptide" evidence="5">
    <location>
        <begin position="1"/>
        <end position="23"/>
    </location>
</feature>
<dbReference type="PANTHER" id="PTHR37326">
    <property type="entry name" value="BLL3975 PROTEIN"/>
    <property type="match status" value="1"/>
</dbReference>
<dbReference type="InterPro" id="IPR055438">
    <property type="entry name" value="AstE_AspA_cat"/>
</dbReference>
<dbReference type="Gene3D" id="3.40.630.10">
    <property type="entry name" value="Zn peptidases"/>
    <property type="match status" value="1"/>
</dbReference>
<dbReference type="InterPro" id="IPR053138">
    <property type="entry name" value="N-alpha-Ac-DABA_deacetylase"/>
</dbReference>
<evidence type="ECO:0000256" key="3">
    <source>
        <dbReference type="ARBA" id="ARBA00022801"/>
    </source>
</evidence>
<dbReference type="PANTHER" id="PTHR37326:SF1">
    <property type="entry name" value="BLL3975 PROTEIN"/>
    <property type="match status" value="1"/>
</dbReference>
<comment type="caution">
    <text evidence="7">The sequence shown here is derived from an EMBL/GenBank/DDBJ whole genome shotgun (WGS) entry which is preliminary data.</text>
</comment>
<name>A0A0N1GZ77_9EURO</name>
<feature type="domain" description="Succinylglutamate desuccinylase/Aspartoacylase catalytic" evidence="6">
    <location>
        <begin position="87"/>
        <end position="288"/>
    </location>
</feature>
<keyword evidence="8" id="KW-1185">Reference proteome</keyword>
<dbReference type="RefSeq" id="XP_017996327.1">
    <property type="nucleotide sequence ID" value="XM_018147700.1"/>
</dbReference>
<evidence type="ECO:0000256" key="2">
    <source>
        <dbReference type="ARBA" id="ARBA00022723"/>
    </source>
</evidence>
<organism evidence="7 8">
    <name type="scientific">Cyphellophora attinorum</name>
    <dbReference type="NCBI Taxonomy" id="1664694"/>
    <lineage>
        <taxon>Eukaryota</taxon>
        <taxon>Fungi</taxon>
        <taxon>Dikarya</taxon>
        <taxon>Ascomycota</taxon>
        <taxon>Pezizomycotina</taxon>
        <taxon>Eurotiomycetes</taxon>
        <taxon>Chaetothyriomycetidae</taxon>
        <taxon>Chaetothyriales</taxon>
        <taxon>Cyphellophoraceae</taxon>
        <taxon>Cyphellophora</taxon>
    </lineage>
</organism>
<reference evidence="7 8" key="1">
    <citation type="submission" date="2015-06" db="EMBL/GenBank/DDBJ databases">
        <title>Draft genome of the ant-associated black yeast Phialophora attae CBS 131958.</title>
        <authorList>
            <person name="Moreno L.F."/>
            <person name="Stielow B.J."/>
            <person name="de Hoog S."/>
            <person name="Vicente V.A."/>
            <person name="Weiss V.A."/>
            <person name="de Vries M."/>
            <person name="Cruz L.M."/>
            <person name="Souza E.M."/>
        </authorList>
    </citation>
    <scope>NUCLEOTIDE SEQUENCE [LARGE SCALE GENOMIC DNA]</scope>
    <source>
        <strain evidence="7 8">CBS 131958</strain>
    </source>
</reference>
<accession>A0A0N1GZ77</accession>
<dbReference type="AlphaFoldDB" id="A0A0N1GZ77"/>